<organism evidence="4 5">
    <name type="scientific">Clostridium tanneri</name>
    <dbReference type="NCBI Taxonomy" id="3037988"/>
    <lineage>
        <taxon>Bacteria</taxon>
        <taxon>Bacillati</taxon>
        <taxon>Bacillota</taxon>
        <taxon>Clostridia</taxon>
        <taxon>Eubacteriales</taxon>
        <taxon>Clostridiaceae</taxon>
        <taxon>Clostridium</taxon>
    </lineage>
</organism>
<dbReference type="Gene3D" id="1.10.10.10">
    <property type="entry name" value="Winged helix-like DNA-binding domain superfamily/Winged helix DNA-binding domain"/>
    <property type="match status" value="1"/>
</dbReference>
<dbReference type="SUPFAM" id="SSF46785">
    <property type="entry name" value="Winged helix' DNA-binding domain"/>
    <property type="match status" value="1"/>
</dbReference>
<dbReference type="InterPro" id="IPR057727">
    <property type="entry name" value="WCX_dom"/>
</dbReference>
<feature type="domain" description="Helix-turn-helix type 11" evidence="1">
    <location>
        <begin position="10"/>
        <end position="59"/>
    </location>
</feature>
<accession>A0ABU4JSS5</accession>
<evidence type="ECO:0000259" key="3">
    <source>
        <dbReference type="Pfam" id="PF25583"/>
    </source>
</evidence>
<comment type="caution">
    <text evidence="4">The sequence shown here is derived from an EMBL/GenBank/DDBJ whole genome shotgun (WGS) entry which is preliminary data.</text>
</comment>
<evidence type="ECO:0000259" key="2">
    <source>
        <dbReference type="Pfam" id="PF13280"/>
    </source>
</evidence>
<protein>
    <submittedName>
        <fullName evidence="4">WYL domain-containing protein</fullName>
    </submittedName>
</protein>
<dbReference type="InterPro" id="IPR026881">
    <property type="entry name" value="WYL_dom"/>
</dbReference>
<dbReference type="Pfam" id="PF13280">
    <property type="entry name" value="WYL"/>
    <property type="match status" value="1"/>
</dbReference>
<dbReference type="Pfam" id="PF08279">
    <property type="entry name" value="HTH_11"/>
    <property type="match status" value="1"/>
</dbReference>
<dbReference type="InterPro" id="IPR051534">
    <property type="entry name" value="CBASS_pafABC_assoc_protein"/>
</dbReference>
<keyword evidence="5" id="KW-1185">Reference proteome</keyword>
<feature type="domain" description="WYL" evidence="2">
    <location>
        <begin position="142"/>
        <end position="209"/>
    </location>
</feature>
<name>A0ABU4JSS5_9CLOT</name>
<evidence type="ECO:0000313" key="5">
    <source>
        <dbReference type="Proteomes" id="UP001281656"/>
    </source>
</evidence>
<dbReference type="EMBL" id="JARUJP010000008">
    <property type="protein sequence ID" value="MDW8801200.1"/>
    <property type="molecule type" value="Genomic_DNA"/>
</dbReference>
<dbReference type="PANTHER" id="PTHR34580:SF8">
    <property type="entry name" value="WYL DOMAIN-CONTAINING PROTEIN"/>
    <property type="match status" value="1"/>
</dbReference>
<proteinExistence type="predicted"/>
<dbReference type="InterPro" id="IPR036390">
    <property type="entry name" value="WH_DNA-bd_sf"/>
</dbReference>
<dbReference type="RefSeq" id="WP_318797863.1">
    <property type="nucleotide sequence ID" value="NZ_JARUJP010000008.1"/>
</dbReference>
<dbReference type="InterPro" id="IPR036388">
    <property type="entry name" value="WH-like_DNA-bd_sf"/>
</dbReference>
<reference evidence="4 5" key="1">
    <citation type="submission" date="2023-04" db="EMBL/GenBank/DDBJ databases">
        <title>Clostridium tannerae sp. nov., isolated from the fecal material of an alpaca.</title>
        <authorList>
            <person name="Miller S."/>
            <person name="Hendry M."/>
            <person name="King J."/>
            <person name="Sankaranarayanan K."/>
            <person name="Lawson P.A."/>
        </authorList>
    </citation>
    <scope>NUCLEOTIDE SEQUENCE [LARGE SCALE GENOMIC DNA]</scope>
    <source>
        <strain evidence="4 5">A1-XYC3</strain>
    </source>
</reference>
<dbReference type="Proteomes" id="UP001281656">
    <property type="component" value="Unassembled WGS sequence"/>
</dbReference>
<dbReference type="Pfam" id="PF25583">
    <property type="entry name" value="WCX"/>
    <property type="match status" value="1"/>
</dbReference>
<evidence type="ECO:0000313" key="4">
    <source>
        <dbReference type="EMBL" id="MDW8801200.1"/>
    </source>
</evidence>
<dbReference type="InterPro" id="IPR013196">
    <property type="entry name" value="HTH_11"/>
</dbReference>
<evidence type="ECO:0000259" key="1">
    <source>
        <dbReference type="Pfam" id="PF08279"/>
    </source>
</evidence>
<sequence>MSKISHLMEMIITLQYKGLTTASELADTLEVDKKTIYRYISSLNKANIPVHTRKGRYGGFFIDEEFYMKPSKLSEDELQSLLMASEILTEENGFTGEKQLKSAVAKIKNLCINKDSNLQHLNNSGDFKISEIGSLQGLEDKISKINYAMSRGRTLSLQYLSMSKNNLTIEKLDCYNLIFREGGWHVIGYCHKKDSVETFRLSRIKSIEITNEIYMRPYNFSLKDYLKDNEKLFKGEKIKVTVKFHREAADFIKNGSWHVSEELQSLEEDDILFNLYVDETDELKKWIMGFGKNAEIIEPQYLREEIREELEEMCKKY</sequence>
<dbReference type="PANTHER" id="PTHR34580">
    <property type="match status" value="1"/>
</dbReference>
<feature type="domain" description="WCX" evidence="3">
    <location>
        <begin position="237"/>
        <end position="313"/>
    </location>
</feature>
<gene>
    <name evidence="4" type="ORF">P8V03_08525</name>
</gene>
<dbReference type="PROSITE" id="PS52050">
    <property type="entry name" value="WYL"/>
    <property type="match status" value="1"/>
</dbReference>